<gene>
    <name evidence="1" type="ORF">UJA718_LOCUS46442</name>
</gene>
<evidence type="ECO:0000313" key="2">
    <source>
        <dbReference type="Proteomes" id="UP000663873"/>
    </source>
</evidence>
<comment type="caution">
    <text evidence="1">The sequence shown here is derived from an EMBL/GenBank/DDBJ whole genome shotgun (WGS) entry which is preliminary data.</text>
</comment>
<dbReference type="AlphaFoldDB" id="A0A821WAW8"/>
<protein>
    <submittedName>
        <fullName evidence="1">Uncharacterized protein</fullName>
    </submittedName>
</protein>
<dbReference type="Proteomes" id="UP000663873">
    <property type="component" value="Unassembled WGS sequence"/>
</dbReference>
<feature type="non-terminal residue" evidence="1">
    <location>
        <position position="1"/>
    </location>
</feature>
<name>A0A821WAW8_9BILA</name>
<reference evidence="1" key="1">
    <citation type="submission" date="2021-02" db="EMBL/GenBank/DDBJ databases">
        <authorList>
            <person name="Nowell W R."/>
        </authorList>
    </citation>
    <scope>NUCLEOTIDE SEQUENCE</scope>
</reference>
<proteinExistence type="predicted"/>
<feature type="non-terminal residue" evidence="1">
    <location>
        <position position="61"/>
    </location>
</feature>
<dbReference type="EMBL" id="CAJOBP010083085">
    <property type="protein sequence ID" value="CAF4921392.1"/>
    <property type="molecule type" value="Genomic_DNA"/>
</dbReference>
<keyword evidence="2" id="KW-1185">Reference proteome</keyword>
<accession>A0A821WAW8</accession>
<evidence type="ECO:0000313" key="1">
    <source>
        <dbReference type="EMBL" id="CAF4921392.1"/>
    </source>
</evidence>
<sequence>SVGAQHEHIKISEIYSNQSTPKLVDKSISSSKLQLRGQYHYGPEVEETEILPNDPENTDHK</sequence>
<organism evidence="1 2">
    <name type="scientific">Rotaria socialis</name>
    <dbReference type="NCBI Taxonomy" id="392032"/>
    <lineage>
        <taxon>Eukaryota</taxon>
        <taxon>Metazoa</taxon>
        <taxon>Spiralia</taxon>
        <taxon>Gnathifera</taxon>
        <taxon>Rotifera</taxon>
        <taxon>Eurotatoria</taxon>
        <taxon>Bdelloidea</taxon>
        <taxon>Philodinida</taxon>
        <taxon>Philodinidae</taxon>
        <taxon>Rotaria</taxon>
    </lineage>
</organism>